<feature type="domain" description="EF-hand" evidence="1">
    <location>
        <begin position="107"/>
        <end position="129"/>
    </location>
</feature>
<organism evidence="2 4">
    <name type="scientific">Didymodactylos carnosus</name>
    <dbReference type="NCBI Taxonomy" id="1234261"/>
    <lineage>
        <taxon>Eukaryota</taxon>
        <taxon>Metazoa</taxon>
        <taxon>Spiralia</taxon>
        <taxon>Gnathifera</taxon>
        <taxon>Rotifera</taxon>
        <taxon>Eurotatoria</taxon>
        <taxon>Bdelloidea</taxon>
        <taxon>Philodinida</taxon>
        <taxon>Philodinidae</taxon>
        <taxon>Didymodactylos</taxon>
    </lineage>
</organism>
<dbReference type="SUPFAM" id="SSF47473">
    <property type="entry name" value="EF-hand"/>
    <property type="match status" value="1"/>
</dbReference>
<dbReference type="GO" id="GO:0005509">
    <property type="term" value="F:calcium ion binding"/>
    <property type="evidence" value="ECO:0007669"/>
    <property type="project" value="InterPro"/>
</dbReference>
<evidence type="ECO:0000259" key="1">
    <source>
        <dbReference type="PROSITE" id="PS50222"/>
    </source>
</evidence>
<dbReference type="EMBL" id="CAJNOK010078275">
    <property type="protein sequence ID" value="CAF1678462.1"/>
    <property type="molecule type" value="Genomic_DNA"/>
</dbReference>
<protein>
    <recommendedName>
        <fullName evidence="1">EF-hand domain-containing protein</fullName>
    </recommendedName>
</protein>
<feature type="non-terminal residue" evidence="2">
    <location>
        <position position="129"/>
    </location>
</feature>
<dbReference type="AlphaFoldDB" id="A0A8S2GCP8"/>
<dbReference type="Proteomes" id="UP000682733">
    <property type="component" value="Unassembled WGS sequence"/>
</dbReference>
<evidence type="ECO:0000313" key="4">
    <source>
        <dbReference type="Proteomes" id="UP000677228"/>
    </source>
</evidence>
<accession>A0A8S2GCP8</accession>
<sequence length="129" mass="15055">MMQQQPMMMQQQPQQQMMGGQQQIPFMPQQRQFSTQSAMGGFPRTNNSQGQTFENDVILSNLTGWSLNEVERLRHEFMMYANQHGVIDRESFRKLYVASLLNMNWETLEHDAEAAFRNFDVNLTGALDF</sequence>
<name>A0A8S2GCP8_9BILA</name>
<evidence type="ECO:0000313" key="3">
    <source>
        <dbReference type="EMBL" id="CAF4565647.1"/>
    </source>
</evidence>
<dbReference type="EMBL" id="CAJOBA010115336">
    <property type="protein sequence ID" value="CAF4565647.1"/>
    <property type="molecule type" value="Genomic_DNA"/>
</dbReference>
<dbReference type="InterPro" id="IPR002048">
    <property type="entry name" value="EF_hand_dom"/>
</dbReference>
<dbReference type="Proteomes" id="UP000677228">
    <property type="component" value="Unassembled WGS sequence"/>
</dbReference>
<comment type="caution">
    <text evidence="2">The sequence shown here is derived from an EMBL/GenBank/DDBJ whole genome shotgun (WGS) entry which is preliminary data.</text>
</comment>
<evidence type="ECO:0000313" key="2">
    <source>
        <dbReference type="EMBL" id="CAF1678462.1"/>
    </source>
</evidence>
<reference evidence="2" key="1">
    <citation type="submission" date="2021-02" db="EMBL/GenBank/DDBJ databases">
        <authorList>
            <person name="Nowell W R."/>
        </authorList>
    </citation>
    <scope>NUCLEOTIDE SEQUENCE</scope>
</reference>
<gene>
    <name evidence="2" type="ORF">OVA965_LOCUS45979</name>
    <name evidence="3" type="ORF">TMI583_LOCUS50032</name>
</gene>
<dbReference type="PROSITE" id="PS50222">
    <property type="entry name" value="EF_HAND_2"/>
    <property type="match status" value="1"/>
</dbReference>
<dbReference type="Gene3D" id="1.10.238.10">
    <property type="entry name" value="EF-hand"/>
    <property type="match status" value="1"/>
</dbReference>
<dbReference type="InterPro" id="IPR011992">
    <property type="entry name" value="EF-hand-dom_pair"/>
</dbReference>
<proteinExistence type="predicted"/>